<keyword evidence="17" id="KW-1185">Reference proteome</keyword>
<evidence type="ECO:0000313" key="16">
    <source>
        <dbReference type="EMBL" id="KAK5609022.1"/>
    </source>
</evidence>
<dbReference type="PROSITE" id="PS00616">
    <property type="entry name" value="HIS_ACID_PHOSPHAT_1"/>
    <property type="match status" value="1"/>
</dbReference>
<dbReference type="EC" id="3.1.3.2" evidence="4"/>
<evidence type="ECO:0000256" key="2">
    <source>
        <dbReference type="ARBA" id="ARBA00004227"/>
    </source>
</evidence>
<reference evidence="16 17" key="1">
    <citation type="submission" date="2021-06" db="EMBL/GenBank/DDBJ databases">
        <authorList>
            <person name="Palmer J.M."/>
        </authorList>
    </citation>
    <scope>NUCLEOTIDE SEQUENCE [LARGE SCALE GENOMIC DNA]</scope>
    <source>
        <strain evidence="16 17">MEX-2019</strain>
        <tissue evidence="16">Muscle</tissue>
    </source>
</reference>
<feature type="transmembrane region" description="Helical" evidence="15">
    <location>
        <begin position="405"/>
        <end position="430"/>
    </location>
</feature>
<protein>
    <recommendedName>
        <fullName evidence="14">Lysosomal acid phosphatase</fullName>
        <ecNumber evidence="4">3.1.3.2</ecNumber>
    </recommendedName>
</protein>
<dbReference type="GO" id="GO:0005765">
    <property type="term" value="C:lysosomal membrane"/>
    <property type="evidence" value="ECO:0007669"/>
    <property type="project" value="UniProtKB-SubCell"/>
</dbReference>
<dbReference type="PROSITE" id="PS00778">
    <property type="entry name" value="HIS_ACID_PHOSPHAT_2"/>
    <property type="match status" value="1"/>
</dbReference>
<dbReference type="GO" id="GO:0043202">
    <property type="term" value="C:lysosomal lumen"/>
    <property type="evidence" value="ECO:0007669"/>
    <property type="project" value="UniProtKB-SubCell"/>
</dbReference>
<evidence type="ECO:0000256" key="5">
    <source>
        <dbReference type="ARBA" id="ARBA00022692"/>
    </source>
</evidence>
<gene>
    <name evidence="16" type="ORF">CRENBAI_017190</name>
</gene>
<keyword evidence="7" id="KW-0378">Hydrolase</keyword>
<comment type="catalytic activity">
    <reaction evidence="1">
        <text>a phosphate monoester + H2O = an alcohol + phosphate</text>
        <dbReference type="Rhea" id="RHEA:15017"/>
        <dbReference type="ChEBI" id="CHEBI:15377"/>
        <dbReference type="ChEBI" id="CHEBI:30879"/>
        <dbReference type="ChEBI" id="CHEBI:43474"/>
        <dbReference type="ChEBI" id="CHEBI:67140"/>
        <dbReference type="EC" id="3.1.3.2"/>
    </reaction>
</comment>
<evidence type="ECO:0000256" key="11">
    <source>
        <dbReference type="ARBA" id="ARBA00023180"/>
    </source>
</evidence>
<dbReference type="EMBL" id="JAHHUM010001768">
    <property type="protein sequence ID" value="KAK5609022.1"/>
    <property type="molecule type" value="Genomic_DNA"/>
</dbReference>
<evidence type="ECO:0000256" key="10">
    <source>
        <dbReference type="ARBA" id="ARBA00023157"/>
    </source>
</evidence>
<dbReference type="GO" id="GO:0003993">
    <property type="term" value="F:acid phosphatase activity"/>
    <property type="evidence" value="ECO:0007669"/>
    <property type="project" value="UniProtKB-EC"/>
</dbReference>
<keyword evidence="10" id="KW-1015">Disulfide bond</keyword>
<keyword evidence="5 15" id="KW-0812">Transmembrane</keyword>
<evidence type="ECO:0000256" key="3">
    <source>
        <dbReference type="ARBA" id="ARBA00005375"/>
    </source>
</evidence>
<dbReference type="PANTHER" id="PTHR11567">
    <property type="entry name" value="ACID PHOSPHATASE-RELATED"/>
    <property type="match status" value="1"/>
</dbReference>
<keyword evidence="11" id="KW-0325">Glycoprotein</keyword>
<dbReference type="PANTHER" id="PTHR11567:SF180">
    <property type="entry name" value="LYSOSOMAL ACID PHOSPHATASE"/>
    <property type="match status" value="1"/>
</dbReference>
<keyword evidence="8 15" id="KW-1133">Transmembrane helix</keyword>
<dbReference type="CDD" id="cd07061">
    <property type="entry name" value="HP_HAP_like"/>
    <property type="match status" value="1"/>
</dbReference>
<name>A0AAV9RJK8_9TELE</name>
<dbReference type="SUPFAM" id="SSF53254">
    <property type="entry name" value="Phosphoglycerate mutase-like"/>
    <property type="match status" value="1"/>
</dbReference>
<dbReference type="InterPro" id="IPR033379">
    <property type="entry name" value="Acid_Pase_AS"/>
</dbReference>
<sequence length="451" mass="51226">MADLALCWSRKRKASACSARWQNLTTSGGDMVSTVALLLAVLASVCGPAAAERQLVYATVLFRHGDRSPVKAFPTDPYQEDAWPQGFGQLSQDGMRQHFELGQFLRTRYKNFLNESYIRHEILVRSTDFDRTLMSALANLAGLYPPKGQQIFRPSLKWQPIPVHTVPQSEERLLSFPLGDCPRYKQLMNETEHTAEFLNVTTAYWDLIELVKNKTGVKKANVETVWSVYDTLFCESRHNKSAPGWVTPEVMERLRFLKDFGFQLIFGVYKQQEKSRLQGGLLLGEIVRNLTKMAVPDPQQRLKLMMLSAHDTTVAALQASLSVFNGKQPPYASCHIIELYREETGSMSVSMFYRNDTSVRPYPLQLPGCTLDCPLEDFVRMTKPFISADRDKECQLPSQWRERQVIIGLALSGCLLLAIILILLCVICRYKESSSNRGYRHVINQEPGEES</sequence>
<evidence type="ECO:0000256" key="15">
    <source>
        <dbReference type="SAM" id="Phobius"/>
    </source>
</evidence>
<comment type="subcellular location">
    <subcellularLocation>
        <location evidence="2">Lysosome lumen</location>
    </subcellularLocation>
    <subcellularLocation>
        <location evidence="13">Lysosome membrane</location>
        <topology evidence="13">Single-pass membrane protein</topology>
        <orientation evidence="13">Lumenal side</orientation>
    </subcellularLocation>
</comment>
<dbReference type="AlphaFoldDB" id="A0AAV9RJK8"/>
<dbReference type="GO" id="GO:0007040">
    <property type="term" value="P:lysosome organization"/>
    <property type="evidence" value="ECO:0007669"/>
    <property type="project" value="TreeGrafter"/>
</dbReference>
<evidence type="ECO:0000256" key="14">
    <source>
        <dbReference type="ARBA" id="ARBA00039422"/>
    </source>
</evidence>
<evidence type="ECO:0000256" key="12">
    <source>
        <dbReference type="ARBA" id="ARBA00023228"/>
    </source>
</evidence>
<organism evidence="16 17">
    <name type="scientific">Crenichthys baileyi</name>
    <name type="common">White River springfish</name>
    <dbReference type="NCBI Taxonomy" id="28760"/>
    <lineage>
        <taxon>Eukaryota</taxon>
        <taxon>Metazoa</taxon>
        <taxon>Chordata</taxon>
        <taxon>Craniata</taxon>
        <taxon>Vertebrata</taxon>
        <taxon>Euteleostomi</taxon>
        <taxon>Actinopterygii</taxon>
        <taxon>Neopterygii</taxon>
        <taxon>Teleostei</taxon>
        <taxon>Neoteleostei</taxon>
        <taxon>Acanthomorphata</taxon>
        <taxon>Ovalentaria</taxon>
        <taxon>Atherinomorphae</taxon>
        <taxon>Cyprinodontiformes</taxon>
        <taxon>Goodeidae</taxon>
        <taxon>Crenichthys</taxon>
    </lineage>
</organism>
<dbReference type="InterPro" id="IPR000560">
    <property type="entry name" value="His_Pase_clade-2"/>
</dbReference>
<evidence type="ECO:0000256" key="6">
    <source>
        <dbReference type="ARBA" id="ARBA00022729"/>
    </source>
</evidence>
<evidence type="ECO:0000256" key="8">
    <source>
        <dbReference type="ARBA" id="ARBA00022989"/>
    </source>
</evidence>
<dbReference type="InterPro" id="IPR050645">
    <property type="entry name" value="Histidine_acid_phosphatase"/>
</dbReference>
<evidence type="ECO:0000256" key="7">
    <source>
        <dbReference type="ARBA" id="ARBA00022801"/>
    </source>
</evidence>
<evidence type="ECO:0000256" key="13">
    <source>
        <dbReference type="ARBA" id="ARBA00037852"/>
    </source>
</evidence>
<dbReference type="Gene3D" id="3.40.50.1240">
    <property type="entry name" value="Phosphoglycerate mutase-like"/>
    <property type="match status" value="1"/>
</dbReference>
<dbReference type="Proteomes" id="UP001311232">
    <property type="component" value="Unassembled WGS sequence"/>
</dbReference>
<evidence type="ECO:0000313" key="17">
    <source>
        <dbReference type="Proteomes" id="UP001311232"/>
    </source>
</evidence>
<keyword evidence="6" id="KW-0732">Signal</keyword>
<keyword evidence="9 15" id="KW-0472">Membrane</keyword>
<evidence type="ECO:0000256" key="9">
    <source>
        <dbReference type="ARBA" id="ARBA00023136"/>
    </source>
</evidence>
<dbReference type="Pfam" id="PF00328">
    <property type="entry name" value="His_Phos_2"/>
    <property type="match status" value="1"/>
</dbReference>
<evidence type="ECO:0000256" key="1">
    <source>
        <dbReference type="ARBA" id="ARBA00000032"/>
    </source>
</evidence>
<comment type="similarity">
    <text evidence="3">Belongs to the histidine acid phosphatase family.</text>
</comment>
<dbReference type="InterPro" id="IPR029033">
    <property type="entry name" value="His_PPase_superfam"/>
</dbReference>
<keyword evidence="12" id="KW-0458">Lysosome</keyword>
<proteinExistence type="inferred from homology"/>
<accession>A0AAV9RJK8</accession>
<dbReference type="FunFam" id="3.40.50.1240:FF:000010">
    <property type="entry name" value="Prostatic acid phosphatase"/>
    <property type="match status" value="1"/>
</dbReference>
<evidence type="ECO:0000256" key="4">
    <source>
        <dbReference type="ARBA" id="ARBA00012646"/>
    </source>
</evidence>
<comment type="caution">
    <text evidence="16">The sequence shown here is derived from an EMBL/GenBank/DDBJ whole genome shotgun (WGS) entry which is preliminary data.</text>
</comment>